<keyword evidence="2 7" id="KW-0813">Transport</keyword>
<proteinExistence type="inferred from homology"/>
<dbReference type="PROSITE" id="PS50928">
    <property type="entry name" value="ABC_TM1"/>
    <property type="match status" value="1"/>
</dbReference>
<dbReference type="SUPFAM" id="SSF161098">
    <property type="entry name" value="MetI-like"/>
    <property type="match status" value="1"/>
</dbReference>
<dbReference type="AlphaFoldDB" id="A0A7X0RP97"/>
<evidence type="ECO:0000259" key="8">
    <source>
        <dbReference type="PROSITE" id="PS50928"/>
    </source>
</evidence>
<feature type="transmembrane region" description="Helical" evidence="7">
    <location>
        <begin position="138"/>
        <end position="158"/>
    </location>
</feature>
<evidence type="ECO:0000256" key="6">
    <source>
        <dbReference type="ARBA" id="ARBA00023136"/>
    </source>
</evidence>
<dbReference type="Gene3D" id="1.10.3720.10">
    <property type="entry name" value="MetI-like"/>
    <property type="match status" value="1"/>
</dbReference>
<accession>A0A7X0RP97</accession>
<dbReference type="RefSeq" id="WP_185142679.1">
    <property type="nucleotide sequence ID" value="NZ_JACJVP010000018.1"/>
</dbReference>
<evidence type="ECO:0000256" key="3">
    <source>
        <dbReference type="ARBA" id="ARBA00022475"/>
    </source>
</evidence>
<protein>
    <submittedName>
        <fullName evidence="9">Carbohydrate ABC transporter permease</fullName>
    </submittedName>
</protein>
<comment type="subcellular location">
    <subcellularLocation>
        <location evidence="1 7">Cell membrane</location>
        <topology evidence="1 7">Multi-pass membrane protein</topology>
    </subcellularLocation>
</comment>
<comment type="caution">
    <text evidence="9">The sequence shown here is derived from an EMBL/GenBank/DDBJ whole genome shotgun (WGS) entry which is preliminary data.</text>
</comment>
<organism evidence="9 10">
    <name type="scientific">Cohnella nanjingensis</name>
    <dbReference type="NCBI Taxonomy" id="1387779"/>
    <lineage>
        <taxon>Bacteria</taxon>
        <taxon>Bacillati</taxon>
        <taxon>Bacillota</taxon>
        <taxon>Bacilli</taxon>
        <taxon>Bacillales</taxon>
        <taxon>Paenibacillaceae</taxon>
        <taxon>Cohnella</taxon>
    </lineage>
</organism>
<dbReference type="GO" id="GO:0055085">
    <property type="term" value="P:transmembrane transport"/>
    <property type="evidence" value="ECO:0007669"/>
    <property type="project" value="InterPro"/>
</dbReference>
<dbReference type="Proteomes" id="UP000547209">
    <property type="component" value="Unassembled WGS sequence"/>
</dbReference>
<evidence type="ECO:0000256" key="4">
    <source>
        <dbReference type="ARBA" id="ARBA00022692"/>
    </source>
</evidence>
<gene>
    <name evidence="9" type="ORF">H7C19_10880</name>
</gene>
<keyword evidence="3" id="KW-1003">Cell membrane</keyword>
<dbReference type="Pfam" id="PF00528">
    <property type="entry name" value="BPD_transp_1"/>
    <property type="match status" value="1"/>
</dbReference>
<name>A0A7X0RP97_9BACL</name>
<keyword evidence="5 7" id="KW-1133">Transmembrane helix</keyword>
<dbReference type="PANTHER" id="PTHR43744">
    <property type="entry name" value="ABC TRANSPORTER PERMEASE PROTEIN MG189-RELATED-RELATED"/>
    <property type="match status" value="1"/>
</dbReference>
<reference evidence="9 10" key="1">
    <citation type="submission" date="2020-08" db="EMBL/GenBank/DDBJ databases">
        <title>Cohnella phylogeny.</title>
        <authorList>
            <person name="Dunlap C."/>
        </authorList>
    </citation>
    <scope>NUCLEOTIDE SEQUENCE [LARGE SCALE GENOMIC DNA]</scope>
    <source>
        <strain evidence="9 10">DSM 28246</strain>
    </source>
</reference>
<dbReference type="EMBL" id="JACJVP010000018">
    <property type="protein sequence ID" value="MBB6671193.1"/>
    <property type="molecule type" value="Genomic_DNA"/>
</dbReference>
<dbReference type="InterPro" id="IPR000515">
    <property type="entry name" value="MetI-like"/>
</dbReference>
<feature type="transmembrane region" description="Helical" evidence="7">
    <location>
        <begin position="242"/>
        <end position="263"/>
    </location>
</feature>
<dbReference type="CDD" id="cd06261">
    <property type="entry name" value="TM_PBP2"/>
    <property type="match status" value="1"/>
</dbReference>
<keyword evidence="10" id="KW-1185">Reference proteome</keyword>
<feature type="transmembrane region" description="Helical" evidence="7">
    <location>
        <begin position="110"/>
        <end position="132"/>
    </location>
</feature>
<evidence type="ECO:0000256" key="7">
    <source>
        <dbReference type="RuleBase" id="RU363032"/>
    </source>
</evidence>
<feature type="transmembrane region" description="Helical" evidence="7">
    <location>
        <begin position="12"/>
        <end position="33"/>
    </location>
</feature>
<evidence type="ECO:0000313" key="10">
    <source>
        <dbReference type="Proteomes" id="UP000547209"/>
    </source>
</evidence>
<evidence type="ECO:0000313" key="9">
    <source>
        <dbReference type="EMBL" id="MBB6671193.1"/>
    </source>
</evidence>
<keyword evidence="4 7" id="KW-0812">Transmembrane</keyword>
<dbReference type="InterPro" id="IPR035906">
    <property type="entry name" value="MetI-like_sf"/>
</dbReference>
<sequence>MALKSDTILHRIVVYALLLLGSAAFILPLVWLLSTSLKGDTGLFEIPPKWVPDPFHWDNYKKAVHSFPFLRYTWNTVLITVLCMIGSMLSSSFVAYAFARLRWPGRDAWFVVMLATMMLPGQVTMIPLFILFKELGWINTYLPLIVPFFFGSAFYIFLMRQFFMTIPKELSEAAKIDGCTELYTWWRIFMPLSKPALATLGIFTFTLVWNDFQGPLIYLNDTNKFTLMLGLRSFQQQYGTRWNVMMAASLLVMLPTLALFFSFQRYFIEGVTLTGVKG</sequence>
<dbReference type="GO" id="GO:0005886">
    <property type="term" value="C:plasma membrane"/>
    <property type="evidence" value="ECO:0007669"/>
    <property type="project" value="UniProtKB-SubCell"/>
</dbReference>
<evidence type="ECO:0000256" key="2">
    <source>
        <dbReference type="ARBA" id="ARBA00022448"/>
    </source>
</evidence>
<feature type="domain" description="ABC transmembrane type-1" evidence="8">
    <location>
        <begin position="73"/>
        <end position="263"/>
    </location>
</feature>
<comment type="similarity">
    <text evidence="7">Belongs to the binding-protein-dependent transport system permease family.</text>
</comment>
<evidence type="ECO:0000256" key="5">
    <source>
        <dbReference type="ARBA" id="ARBA00022989"/>
    </source>
</evidence>
<dbReference type="PANTHER" id="PTHR43744:SF12">
    <property type="entry name" value="ABC TRANSPORTER PERMEASE PROTEIN MG189-RELATED"/>
    <property type="match status" value="1"/>
</dbReference>
<keyword evidence="6 7" id="KW-0472">Membrane</keyword>
<evidence type="ECO:0000256" key="1">
    <source>
        <dbReference type="ARBA" id="ARBA00004651"/>
    </source>
</evidence>
<feature type="transmembrane region" description="Helical" evidence="7">
    <location>
        <begin position="77"/>
        <end position="98"/>
    </location>
</feature>